<dbReference type="Pfam" id="PF13456">
    <property type="entry name" value="RVT_3"/>
    <property type="match status" value="1"/>
</dbReference>
<dbReference type="EMBL" id="JACGWN010000015">
    <property type="protein sequence ID" value="KAL0401094.1"/>
    <property type="molecule type" value="Genomic_DNA"/>
</dbReference>
<dbReference type="InterPro" id="IPR002156">
    <property type="entry name" value="RNaseH_domain"/>
</dbReference>
<protein>
    <recommendedName>
        <fullName evidence="1">RNase H type-1 domain-containing protein</fullName>
    </recommendedName>
</protein>
<evidence type="ECO:0000259" key="1">
    <source>
        <dbReference type="Pfam" id="PF13456"/>
    </source>
</evidence>
<dbReference type="InterPro" id="IPR052929">
    <property type="entry name" value="RNase_H-like_EbsB-rel"/>
</dbReference>
<dbReference type="PANTHER" id="PTHR47074:SF11">
    <property type="entry name" value="REVERSE TRANSCRIPTASE-LIKE PROTEIN"/>
    <property type="match status" value="1"/>
</dbReference>
<gene>
    <name evidence="2" type="ORF">Slati_4139300</name>
</gene>
<organism evidence="2">
    <name type="scientific">Sesamum latifolium</name>
    <dbReference type="NCBI Taxonomy" id="2727402"/>
    <lineage>
        <taxon>Eukaryota</taxon>
        <taxon>Viridiplantae</taxon>
        <taxon>Streptophyta</taxon>
        <taxon>Embryophyta</taxon>
        <taxon>Tracheophyta</taxon>
        <taxon>Spermatophyta</taxon>
        <taxon>Magnoliopsida</taxon>
        <taxon>eudicotyledons</taxon>
        <taxon>Gunneridae</taxon>
        <taxon>Pentapetalae</taxon>
        <taxon>asterids</taxon>
        <taxon>lamiids</taxon>
        <taxon>Lamiales</taxon>
        <taxon>Pedaliaceae</taxon>
        <taxon>Sesamum</taxon>
    </lineage>
</organism>
<reference evidence="2" key="1">
    <citation type="submission" date="2020-06" db="EMBL/GenBank/DDBJ databases">
        <authorList>
            <person name="Li T."/>
            <person name="Hu X."/>
            <person name="Zhang T."/>
            <person name="Song X."/>
            <person name="Zhang H."/>
            <person name="Dai N."/>
            <person name="Sheng W."/>
            <person name="Hou X."/>
            <person name="Wei L."/>
        </authorList>
    </citation>
    <scope>NUCLEOTIDE SEQUENCE</scope>
    <source>
        <strain evidence="2">KEN1</strain>
        <tissue evidence="2">Leaf</tissue>
    </source>
</reference>
<name>A0AAW2T8N2_9LAMI</name>
<dbReference type="GO" id="GO:0004523">
    <property type="term" value="F:RNA-DNA hybrid ribonuclease activity"/>
    <property type="evidence" value="ECO:0007669"/>
    <property type="project" value="InterPro"/>
</dbReference>
<evidence type="ECO:0000313" key="2">
    <source>
        <dbReference type="EMBL" id="KAL0401094.1"/>
    </source>
</evidence>
<sequence>MTCGNLTEDSKHALLECPFARQTWALADIPWSVISQWRTNVEDWVFHARKGLEHDEFNFFAVLCWMLWQRRNKRVMDNSHSSPIEVVASARSFLQDFHNCTSRTNLPGQSSATVWSPPKEGLIKINFDAAVGNESCEAGLGVIARDHEGKCIAWRTDTLVGVMDPEHGEALAARLALDLGIEQGWRNCLIEGKFLIS</sequence>
<comment type="caution">
    <text evidence="2">The sequence shown here is derived from an EMBL/GenBank/DDBJ whole genome shotgun (WGS) entry which is preliminary data.</text>
</comment>
<dbReference type="GO" id="GO:0003676">
    <property type="term" value="F:nucleic acid binding"/>
    <property type="evidence" value="ECO:0007669"/>
    <property type="project" value="InterPro"/>
</dbReference>
<proteinExistence type="predicted"/>
<accession>A0AAW2T8N2</accession>
<dbReference type="AlphaFoldDB" id="A0AAW2T8N2"/>
<dbReference type="PANTHER" id="PTHR47074">
    <property type="entry name" value="BNAC02G40300D PROTEIN"/>
    <property type="match status" value="1"/>
</dbReference>
<feature type="domain" description="RNase H type-1" evidence="1">
    <location>
        <begin position="126"/>
        <end position="192"/>
    </location>
</feature>
<reference evidence="2" key="2">
    <citation type="journal article" date="2024" name="Plant">
        <title>Genomic evolution and insights into agronomic trait innovations of Sesamum species.</title>
        <authorList>
            <person name="Miao H."/>
            <person name="Wang L."/>
            <person name="Qu L."/>
            <person name="Liu H."/>
            <person name="Sun Y."/>
            <person name="Le M."/>
            <person name="Wang Q."/>
            <person name="Wei S."/>
            <person name="Zheng Y."/>
            <person name="Lin W."/>
            <person name="Duan Y."/>
            <person name="Cao H."/>
            <person name="Xiong S."/>
            <person name="Wang X."/>
            <person name="Wei L."/>
            <person name="Li C."/>
            <person name="Ma Q."/>
            <person name="Ju M."/>
            <person name="Zhao R."/>
            <person name="Li G."/>
            <person name="Mu C."/>
            <person name="Tian Q."/>
            <person name="Mei H."/>
            <person name="Zhang T."/>
            <person name="Gao T."/>
            <person name="Zhang H."/>
        </authorList>
    </citation>
    <scope>NUCLEOTIDE SEQUENCE</scope>
    <source>
        <strain evidence="2">KEN1</strain>
    </source>
</reference>